<dbReference type="RefSeq" id="WP_189336302.1">
    <property type="nucleotide sequence ID" value="NZ_AP023356.1"/>
</dbReference>
<proteinExistence type="predicted"/>
<reference evidence="2 3" key="1">
    <citation type="submission" date="2020-08" db="EMBL/GenBank/DDBJ databases">
        <title>Whole genome shotgun sequence of Actinoplanes ianthinogenes NBRC 13996.</title>
        <authorList>
            <person name="Komaki H."/>
            <person name="Tamura T."/>
        </authorList>
    </citation>
    <scope>NUCLEOTIDE SEQUENCE [LARGE SCALE GENOMIC DNA]</scope>
    <source>
        <strain evidence="2 3">NBRC 13996</strain>
    </source>
</reference>
<name>A0ABM7M177_9ACTN</name>
<sequence length="93" mass="10307">MKPTVGRIVRYVGRFGVNAVRPAIVTVDSETYVEHDQGVPLTSSTHAHLWVFTTKSRADHESGAPGQPGFHEMDVPYDPGKAPGTWHWPTVKR</sequence>
<evidence type="ECO:0000313" key="3">
    <source>
        <dbReference type="Proteomes" id="UP000676967"/>
    </source>
</evidence>
<keyword evidence="3" id="KW-1185">Reference proteome</keyword>
<evidence type="ECO:0000256" key="1">
    <source>
        <dbReference type="SAM" id="MobiDB-lite"/>
    </source>
</evidence>
<protein>
    <submittedName>
        <fullName evidence="2">Uncharacterized protein</fullName>
    </submittedName>
</protein>
<accession>A0ABM7M177</accession>
<dbReference type="Proteomes" id="UP000676967">
    <property type="component" value="Chromosome"/>
</dbReference>
<feature type="region of interest" description="Disordered" evidence="1">
    <location>
        <begin position="58"/>
        <end position="93"/>
    </location>
</feature>
<dbReference type="EMBL" id="AP023356">
    <property type="protein sequence ID" value="BCJ45304.1"/>
    <property type="molecule type" value="Genomic_DNA"/>
</dbReference>
<evidence type="ECO:0000313" key="2">
    <source>
        <dbReference type="EMBL" id="BCJ45304.1"/>
    </source>
</evidence>
<gene>
    <name evidence="2" type="ORF">Aiant_59610</name>
</gene>
<organism evidence="2 3">
    <name type="scientific">Actinoplanes ianthinogenes</name>
    <dbReference type="NCBI Taxonomy" id="122358"/>
    <lineage>
        <taxon>Bacteria</taxon>
        <taxon>Bacillati</taxon>
        <taxon>Actinomycetota</taxon>
        <taxon>Actinomycetes</taxon>
        <taxon>Micromonosporales</taxon>
        <taxon>Micromonosporaceae</taxon>
        <taxon>Actinoplanes</taxon>
    </lineage>
</organism>